<dbReference type="Proteomes" id="UP001324427">
    <property type="component" value="Unassembled WGS sequence"/>
</dbReference>
<name>A0AAV9JX63_9PEZI</name>
<reference evidence="1 2" key="1">
    <citation type="submission" date="2021-11" db="EMBL/GenBank/DDBJ databases">
        <title>Black yeast isolated from Biological Soil Crust.</title>
        <authorList>
            <person name="Kurbessoian T."/>
        </authorList>
    </citation>
    <scope>NUCLEOTIDE SEQUENCE [LARGE SCALE GENOMIC DNA]</scope>
    <source>
        <strain evidence="1 2">CCFEE 5522</strain>
    </source>
</reference>
<proteinExistence type="predicted"/>
<dbReference type="AlphaFoldDB" id="A0AAV9JX63"/>
<protein>
    <submittedName>
        <fullName evidence="1">Uncharacterized protein</fullName>
    </submittedName>
</protein>
<dbReference type="PANTHER" id="PTHR38111">
    <property type="entry name" value="ZN(2)-C6 FUNGAL-TYPE DOMAIN-CONTAINING PROTEIN-RELATED"/>
    <property type="match status" value="1"/>
</dbReference>
<evidence type="ECO:0000313" key="1">
    <source>
        <dbReference type="EMBL" id="KAK4549926.1"/>
    </source>
</evidence>
<sequence length="365" mass="40584">MATCIRSLLPVAALGIPIVDRAVFSLLTLYYGRLHGDAGLVEFARSTYTVALGQYSRRLETAFTKDQGALGQVQYQIFMCTSMALQFFEHLNEIEMMGPGHQAHVGGALKALKSCGPQALRKSPGMTMAFGGFRGVALFVAIKQRASTFLAEPEWLKLTSQNHDQSMRDRLNNIGLEIPALLEAADELSASIETEVSAQSFDVGLQLLMNVSELQRKLEQWLYSLRTSTSVPLYWPRGLPITHSEASDVECSRKYDNKFHQLNFSCGPIAGLLAHCWSLKLELLMASVDLHQLLLDNNDRSPDVLSIPESLSSDLHRDRSEAEETARLILETEPYLASCFEGVICLQAPLRIVARYFDRLEDAQA</sequence>
<organism evidence="1 2">
    <name type="scientific">Oleoguttula mirabilis</name>
    <dbReference type="NCBI Taxonomy" id="1507867"/>
    <lineage>
        <taxon>Eukaryota</taxon>
        <taxon>Fungi</taxon>
        <taxon>Dikarya</taxon>
        <taxon>Ascomycota</taxon>
        <taxon>Pezizomycotina</taxon>
        <taxon>Dothideomycetes</taxon>
        <taxon>Dothideomycetidae</taxon>
        <taxon>Mycosphaerellales</taxon>
        <taxon>Teratosphaeriaceae</taxon>
        <taxon>Oleoguttula</taxon>
    </lineage>
</organism>
<gene>
    <name evidence="1" type="ORF">LTR36_005227</name>
</gene>
<dbReference type="EMBL" id="JAVFHQ010000003">
    <property type="protein sequence ID" value="KAK4549926.1"/>
    <property type="molecule type" value="Genomic_DNA"/>
</dbReference>
<accession>A0AAV9JX63</accession>
<evidence type="ECO:0000313" key="2">
    <source>
        <dbReference type="Proteomes" id="UP001324427"/>
    </source>
</evidence>
<dbReference type="PANTHER" id="PTHR38111:SF11">
    <property type="entry name" value="TRANSCRIPTION FACTOR DOMAIN-CONTAINING PROTEIN-RELATED"/>
    <property type="match status" value="1"/>
</dbReference>
<comment type="caution">
    <text evidence="1">The sequence shown here is derived from an EMBL/GenBank/DDBJ whole genome shotgun (WGS) entry which is preliminary data.</text>
</comment>
<dbReference type="InterPro" id="IPR053178">
    <property type="entry name" value="Osmoadaptation_assoc"/>
</dbReference>
<keyword evidence="2" id="KW-1185">Reference proteome</keyword>